<feature type="compositionally biased region" description="Basic and acidic residues" evidence="2">
    <location>
        <begin position="203"/>
        <end position="238"/>
    </location>
</feature>
<dbReference type="PANTHER" id="PTHR36143:SF4">
    <property type="entry name" value="OS08G0177500 PROTEIN"/>
    <property type="match status" value="1"/>
</dbReference>
<reference evidence="4" key="1">
    <citation type="submission" date="2010-04" db="EMBL/GenBank/DDBJ databases">
        <authorList>
            <person name="Reid K.E."/>
            <person name="Liao N."/>
            <person name="Chan S."/>
            <person name="Docking R."/>
            <person name="Taylor G."/>
            <person name="Moore R."/>
            <person name="Mayo M."/>
            <person name="Munro S."/>
            <person name="King J."/>
            <person name="Yanchuk A."/>
            <person name="Holt R."/>
            <person name="Jones S."/>
            <person name="Marra M."/>
            <person name="Ritland C.E."/>
            <person name="Ritland K."/>
            <person name="Bohlmann J."/>
        </authorList>
    </citation>
    <scope>NUCLEOTIDE SEQUENCE</scope>
    <source>
        <tissue evidence="4">Bud</tissue>
    </source>
</reference>
<feature type="signal peptide" evidence="3">
    <location>
        <begin position="1"/>
        <end position="24"/>
    </location>
</feature>
<feature type="compositionally biased region" description="Basic and acidic residues" evidence="2">
    <location>
        <begin position="247"/>
        <end position="257"/>
    </location>
</feature>
<feature type="compositionally biased region" description="Acidic residues" evidence="2">
    <location>
        <begin position="267"/>
        <end position="280"/>
    </location>
</feature>
<feature type="compositionally biased region" description="Acidic residues" evidence="2">
    <location>
        <begin position="293"/>
        <end position="322"/>
    </location>
</feature>
<evidence type="ECO:0000313" key="4">
    <source>
        <dbReference type="EMBL" id="ADE77912.1"/>
    </source>
</evidence>
<proteinExistence type="evidence at transcript level"/>
<protein>
    <submittedName>
        <fullName evidence="4">Uncharacterized protein</fullName>
    </submittedName>
</protein>
<feature type="region of interest" description="Disordered" evidence="2">
    <location>
        <begin position="203"/>
        <end position="322"/>
    </location>
</feature>
<dbReference type="OMA" id="KMEAHNS"/>
<organism evidence="4">
    <name type="scientific">Picea sitchensis</name>
    <name type="common">Sitka spruce</name>
    <name type="synonym">Pinus sitchensis</name>
    <dbReference type="NCBI Taxonomy" id="3332"/>
    <lineage>
        <taxon>Eukaryota</taxon>
        <taxon>Viridiplantae</taxon>
        <taxon>Streptophyta</taxon>
        <taxon>Embryophyta</taxon>
        <taxon>Tracheophyta</taxon>
        <taxon>Spermatophyta</taxon>
        <taxon>Pinopsida</taxon>
        <taxon>Pinidae</taxon>
        <taxon>Conifers I</taxon>
        <taxon>Pinales</taxon>
        <taxon>Pinaceae</taxon>
        <taxon>Picea</taxon>
    </lineage>
</organism>
<evidence type="ECO:0000256" key="1">
    <source>
        <dbReference type="SAM" id="Coils"/>
    </source>
</evidence>
<evidence type="ECO:0000256" key="3">
    <source>
        <dbReference type="SAM" id="SignalP"/>
    </source>
</evidence>
<keyword evidence="3" id="KW-0732">Signal</keyword>
<evidence type="ECO:0000256" key="2">
    <source>
        <dbReference type="SAM" id="MobiDB-lite"/>
    </source>
</evidence>
<dbReference type="EMBL" id="BT124677">
    <property type="protein sequence ID" value="ADE77912.1"/>
    <property type="molecule type" value="mRNA"/>
</dbReference>
<keyword evidence="1" id="KW-0175">Coiled coil</keyword>
<feature type="coiled-coil region" evidence="1">
    <location>
        <begin position="37"/>
        <end position="161"/>
    </location>
</feature>
<name>D5AEE3_PICSI</name>
<accession>D5AEE3</accession>
<feature type="chain" id="PRO_5003068228" evidence="3">
    <location>
        <begin position="25"/>
        <end position="322"/>
    </location>
</feature>
<sequence length="322" mass="37310">MATYKARIPSCFLLLVMAFALVAFQGFHKIRDERLSNDIISEKNAEIERLREELQKERITLDEVRGKLKELHKYTDMLRSEKVKLTNQLNELEIVKNAIEERQLRLQSFLQNKEDQINQLKKQEREVIENKAEVQALTGLLDKKENEIKEIKAHLAQFEEGTGKDQNNMSEKMEAHNSNDVQISELVTSTGNVSAEKQDMIEATKEKSNMSKEETKENEFSEIRAMENVERDALEDKVGTTSQNGGLHDRQLEERTELQNIRTRNQDEDEKDSTEEENEGVGDNFDDMKEAENLEMDTDDKDPEDEQGEDIDKVNDEEEADN</sequence>
<dbReference type="PANTHER" id="PTHR36143">
    <property type="entry name" value="OS08G0177500 PROTEIN"/>
    <property type="match status" value="1"/>
</dbReference>
<dbReference type="AlphaFoldDB" id="D5AEE3"/>